<dbReference type="Gene3D" id="3.80.10.10">
    <property type="entry name" value="Ribonuclease Inhibitor"/>
    <property type="match status" value="1"/>
</dbReference>
<dbReference type="EMBL" id="ML996157">
    <property type="protein sequence ID" value="KAF2733763.1"/>
    <property type="molecule type" value="Genomic_DNA"/>
</dbReference>
<sequence>MAASVALAQDRHLVSQILHLLSDMKYKDRRQHGPDQPVELLEFRPTLVPCVLVNKLWADEGTSILWGRYPHLPALKIMDLARRQYYANKVHQVFSMGPPPGQPDTWDYLNNLEWPNLKTLELEMDFSRHGPTFLAMLHPGLEHLELSGPQGGGSDHFVSSTLPSLFSKCSNLKSIRFGAGLLPVEDPVHASALFPHLLSLPSITTVETKSAGFMDVDDLFTRLSQRPGLEALEIDLDPGISLLPHFEGPNALPSPFSALKRLDIMCYPDIALAVLPHLHSLEDLQLDVCRIANGQAQDSDYVLLDNLVASLSDHPQLRSLKIGVGALAANLPTFVNLPKLTGSALIRLSTQCPRLEDVYLFAAEPWALDGSDVSAEQFGRFCACLPRLRSLSLKFHPNTAVALEEGALLSLAEHCPLLEVVRLKVACILPSLSVPATVPQIFVDGTSTPRASHLDDAAEASNGVDPHPHEPSTSLLMAESVLPAADSSDFKPLFPCLTHLAIARPESVLSMASDTFTLSSVSHDGSLSDIVDPELEEDLVRAWAQPLLMHFPNLEILEAWGDWMGQDNESLNYFLPIEEVLASTWEFLSGAEQDLWDDDDEEEDKPDSWDEFFGSDDWDKASYVDSFIAPADTYLEVEEESLGAITPGRTLDHDDLVSGTGAKIPFESDGGPIHVADSDYSPPQPPADDLSNLRLS</sequence>
<organism evidence="2 3">
    <name type="scientific">Polyplosphaeria fusca</name>
    <dbReference type="NCBI Taxonomy" id="682080"/>
    <lineage>
        <taxon>Eukaryota</taxon>
        <taxon>Fungi</taxon>
        <taxon>Dikarya</taxon>
        <taxon>Ascomycota</taxon>
        <taxon>Pezizomycotina</taxon>
        <taxon>Dothideomycetes</taxon>
        <taxon>Pleosporomycetidae</taxon>
        <taxon>Pleosporales</taxon>
        <taxon>Tetraplosphaeriaceae</taxon>
        <taxon>Polyplosphaeria</taxon>
    </lineage>
</organism>
<accession>A0A9P4QYX8</accession>
<name>A0A9P4QYX8_9PLEO</name>
<dbReference type="AlphaFoldDB" id="A0A9P4QYX8"/>
<dbReference type="SUPFAM" id="SSF52047">
    <property type="entry name" value="RNI-like"/>
    <property type="match status" value="1"/>
</dbReference>
<proteinExistence type="predicted"/>
<comment type="caution">
    <text evidence="2">The sequence shown here is derived from an EMBL/GenBank/DDBJ whole genome shotgun (WGS) entry which is preliminary data.</text>
</comment>
<evidence type="ECO:0000256" key="1">
    <source>
        <dbReference type="SAM" id="MobiDB-lite"/>
    </source>
</evidence>
<dbReference type="PANTHER" id="PTHR13318:SF247">
    <property type="entry name" value="GH16156P"/>
    <property type="match status" value="1"/>
</dbReference>
<evidence type="ECO:0000313" key="3">
    <source>
        <dbReference type="Proteomes" id="UP000799444"/>
    </source>
</evidence>
<dbReference type="OrthoDB" id="2305901at2759"/>
<reference evidence="2" key="1">
    <citation type="journal article" date="2020" name="Stud. Mycol.">
        <title>101 Dothideomycetes genomes: a test case for predicting lifestyles and emergence of pathogens.</title>
        <authorList>
            <person name="Haridas S."/>
            <person name="Albert R."/>
            <person name="Binder M."/>
            <person name="Bloem J."/>
            <person name="Labutti K."/>
            <person name="Salamov A."/>
            <person name="Andreopoulos B."/>
            <person name="Baker S."/>
            <person name="Barry K."/>
            <person name="Bills G."/>
            <person name="Bluhm B."/>
            <person name="Cannon C."/>
            <person name="Castanera R."/>
            <person name="Culley D."/>
            <person name="Daum C."/>
            <person name="Ezra D."/>
            <person name="Gonzalez J."/>
            <person name="Henrissat B."/>
            <person name="Kuo A."/>
            <person name="Liang C."/>
            <person name="Lipzen A."/>
            <person name="Lutzoni F."/>
            <person name="Magnuson J."/>
            <person name="Mondo S."/>
            <person name="Nolan M."/>
            <person name="Ohm R."/>
            <person name="Pangilinan J."/>
            <person name="Park H.-J."/>
            <person name="Ramirez L."/>
            <person name="Alfaro M."/>
            <person name="Sun H."/>
            <person name="Tritt A."/>
            <person name="Yoshinaga Y."/>
            <person name="Zwiers L.-H."/>
            <person name="Turgeon B."/>
            <person name="Goodwin S."/>
            <person name="Spatafora J."/>
            <person name="Crous P."/>
            <person name="Grigoriev I."/>
        </authorList>
    </citation>
    <scope>NUCLEOTIDE SEQUENCE</scope>
    <source>
        <strain evidence="2">CBS 125425</strain>
    </source>
</reference>
<gene>
    <name evidence="2" type="ORF">EJ04DRAFT_513016</name>
</gene>
<dbReference type="PANTHER" id="PTHR13318">
    <property type="entry name" value="PARTNER OF PAIRED, ISOFORM B-RELATED"/>
    <property type="match status" value="1"/>
</dbReference>
<dbReference type="GO" id="GO:0031146">
    <property type="term" value="P:SCF-dependent proteasomal ubiquitin-dependent protein catabolic process"/>
    <property type="evidence" value="ECO:0007669"/>
    <property type="project" value="TreeGrafter"/>
</dbReference>
<dbReference type="InterPro" id="IPR032675">
    <property type="entry name" value="LRR_dom_sf"/>
</dbReference>
<keyword evidence="3" id="KW-1185">Reference proteome</keyword>
<dbReference type="GO" id="GO:0019005">
    <property type="term" value="C:SCF ubiquitin ligase complex"/>
    <property type="evidence" value="ECO:0007669"/>
    <property type="project" value="TreeGrafter"/>
</dbReference>
<protein>
    <submittedName>
        <fullName evidence="2">Uncharacterized protein</fullName>
    </submittedName>
</protein>
<dbReference type="Proteomes" id="UP000799444">
    <property type="component" value="Unassembled WGS sequence"/>
</dbReference>
<evidence type="ECO:0000313" key="2">
    <source>
        <dbReference type="EMBL" id="KAF2733763.1"/>
    </source>
</evidence>
<feature type="region of interest" description="Disordered" evidence="1">
    <location>
        <begin position="646"/>
        <end position="696"/>
    </location>
</feature>